<dbReference type="STRING" id="703135.A0A2A9N6Z8"/>
<protein>
    <recommendedName>
        <fullName evidence="2">DUF6534 domain-containing protein</fullName>
    </recommendedName>
</protein>
<sequence>MANHAQGITSLSTFVFGNIYDIQFSPPSHHLVFAARGFYEKTYAKLESVSVGSSAVAADILIASSLSVSLSKSRTGFKSTDSLVNILILYAINSSLLTSMCSVACFVTYAIWPTNFTFIAIYFSQSKLYLISVFASLNSRRRLRKKTQIGGGGGDIPVNLSTGMRMMGGMSKDELTSATRTQQSVVVTIERQVDREIP</sequence>
<evidence type="ECO:0000256" key="1">
    <source>
        <dbReference type="SAM" id="Phobius"/>
    </source>
</evidence>
<name>A0A2A9N6Z8_9AGAR</name>
<feature type="transmembrane region" description="Helical" evidence="1">
    <location>
        <begin position="118"/>
        <end position="137"/>
    </location>
</feature>
<dbReference type="OrthoDB" id="2745105at2759"/>
<proteinExistence type="predicted"/>
<dbReference type="AlphaFoldDB" id="A0A2A9N6Z8"/>
<gene>
    <name evidence="3" type="ORF">AMATHDRAFT_51331</name>
</gene>
<dbReference type="Pfam" id="PF20152">
    <property type="entry name" value="DUF6534"/>
    <property type="match status" value="1"/>
</dbReference>
<keyword evidence="1" id="KW-0812">Transmembrane</keyword>
<dbReference type="EMBL" id="KZ302251">
    <property type="protein sequence ID" value="PFH46015.1"/>
    <property type="molecule type" value="Genomic_DNA"/>
</dbReference>
<evidence type="ECO:0000313" key="3">
    <source>
        <dbReference type="EMBL" id="PFH46015.1"/>
    </source>
</evidence>
<dbReference type="PANTHER" id="PTHR40465:SF1">
    <property type="entry name" value="DUF6534 DOMAIN-CONTAINING PROTEIN"/>
    <property type="match status" value="1"/>
</dbReference>
<organism evidence="3 4">
    <name type="scientific">Amanita thiersii Skay4041</name>
    <dbReference type="NCBI Taxonomy" id="703135"/>
    <lineage>
        <taxon>Eukaryota</taxon>
        <taxon>Fungi</taxon>
        <taxon>Dikarya</taxon>
        <taxon>Basidiomycota</taxon>
        <taxon>Agaricomycotina</taxon>
        <taxon>Agaricomycetes</taxon>
        <taxon>Agaricomycetidae</taxon>
        <taxon>Agaricales</taxon>
        <taxon>Pluteineae</taxon>
        <taxon>Amanitaceae</taxon>
        <taxon>Amanita</taxon>
    </lineage>
</organism>
<dbReference type="PANTHER" id="PTHR40465">
    <property type="entry name" value="CHROMOSOME 1, WHOLE GENOME SHOTGUN SEQUENCE"/>
    <property type="match status" value="1"/>
</dbReference>
<keyword evidence="1" id="KW-1133">Transmembrane helix</keyword>
<keyword evidence="1" id="KW-0472">Membrane</keyword>
<feature type="transmembrane region" description="Helical" evidence="1">
    <location>
        <begin position="83"/>
        <end position="112"/>
    </location>
</feature>
<dbReference type="Proteomes" id="UP000242287">
    <property type="component" value="Unassembled WGS sequence"/>
</dbReference>
<evidence type="ECO:0000313" key="4">
    <source>
        <dbReference type="Proteomes" id="UP000242287"/>
    </source>
</evidence>
<reference evidence="3 4" key="1">
    <citation type="submission" date="2014-02" db="EMBL/GenBank/DDBJ databases">
        <title>Transposable element dynamics among asymbiotic and ectomycorrhizal Amanita fungi.</title>
        <authorList>
            <consortium name="DOE Joint Genome Institute"/>
            <person name="Hess J."/>
            <person name="Skrede I."/>
            <person name="Wolfe B."/>
            <person name="LaButti K."/>
            <person name="Ohm R.A."/>
            <person name="Grigoriev I.V."/>
            <person name="Pringle A."/>
        </authorList>
    </citation>
    <scope>NUCLEOTIDE SEQUENCE [LARGE SCALE GENOMIC DNA]</scope>
    <source>
        <strain evidence="3 4">SKay4041</strain>
    </source>
</reference>
<feature type="domain" description="DUF6534" evidence="2">
    <location>
        <begin position="55"/>
        <end position="142"/>
    </location>
</feature>
<keyword evidence="4" id="KW-1185">Reference proteome</keyword>
<accession>A0A2A9N6Z8</accession>
<dbReference type="InterPro" id="IPR045339">
    <property type="entry name" value="DUF6534"/>
</dbReference>
<evidence type="ECO:0000259" key="2">
    <source>
        <dbReference type="Pfam" id="PF20152"/>
    </source>
</evidence>